<dbReference type="AlphaFoldDB" id="A0AAV2CAM1"/>
<gene>
    <name evidence="2" type="ORF">LTRI10_LOCUS1455</name>
</gene>
<keyword evidence="1" id="KW-0812">Transmembrane</keyword>
<name>A0AAV2CAM1_9ROSI</name>
<keyword evidence="1" id="KW-0472">Membrane</keyword>
<organism evidence="2 3">
    <name type="scientific">Linum trigynum</name>
    <dbReference type="NCBI Taxonomy" id="586398"/>
    <lineage>
        <taxon>Eukaryota</taxon>
        <taxon>Viridiplantae</taxon>
        <taxon>Streptophyta</taxon>
        <taxon>Embryophyta</taxon>
        <taxon>Tracheophyta</taxon>
        <taxon>Spermatophyta</taxon>
        <taxon>Magnoliopsida</taxon>
        <taxon>eudicotyledons</taxon>
        <taxon>Gunneridae</taxon>
        <taxon>Pentapetalae</taxon>
        <taxon>rosids</taxon>
        <taxon>fabids</taxon>
        <taxon>Malpighiales</taxon>
        <taxon>Linaceae</taxon>
        <taxon>Linum</taxon>
    </lineage>
</organism>
<keyword evidence="1" id="KW-1133">Transmembrane helix</keyword>
<protein>
    <recommendedName>
        <fullName evidence="4">Secreted protein</fullName>
    </recommendedName>
</protein>
<sequence>MSAHAINALSSLIAASLLRRHCHSLPPPSLFLAFFSYRQLPSLHVSWGISFMFSVVAPRLFMYIEGRGKRWFVYKERKEGRRPVSA</sequence>
<accession>A0AAV2CAM1</accession>
<reference evidence="2 3" key="1">
    <citation type="submission" date="2024-04" db="EMBL/GenBank/DDBJ databases">
        <authorList>
            <person name="Fracassetti M."/>
        </authorList>
    </citation>
    <scope>NUCLEOTIDE SEQUENCE [LARGE SCALE GENOMIC DNA]</scope>
</reference>
<evidence type="ECO:0000256" key="1">
    <source>
        <dbReference type="SAM" id="Phobius"/>
    </source>
</evidence>
<keyword evidence="3" id="KW-1185">Reference proteome</keyword>
<dbReference type="Proteomes" id="UP001497516">
    <property type="component" value="Chromosome 1"/>
</dbReference>
<dbReference type="EMBL" id="OZ034813">
    <property type="protein sequence ID" value="CAL1353560.1"/>
    <property type="molecule type" value="Genomic_DNA"/>
</dbReference>
<evidence type="ECO:0000313" key="3">
    <source>
        <dbReference type="Proteomes" id="UP001497516"/>
    </source>
</evidence>
<evidence type="ECO:0008006" key="4">
    <source>
        <dbReference type="Google" id="ProtNLM"/>
    </source>
</evidence>
<proteinExistence type="predicted"/>
<feature type="transmembrane region" description="Helical" evidence="1">
    <location>
        <begin position="46"/>
        <end position="64"/>
    </location>
</feature>
<evidence type="ECO:0000313" key="2">
    <source>
        <dbReference type="EMBL" id="CAL1353560.1"/>
    </source>
</evidence>